<evidence type="ECO:0000256" key="4">
    <source>
        <dbReference type="ARBA" id="ARBA00022960"/>
    </source>
</evidence>
<keyword evidence="7 10" id="KW-0472">Membrane</keyword>
<feature type="transmembrane region" description="Helical" evidence="10">
    <location>
        <begin position="311"/>
        <end position="338"/>
    </location>
</feature>
<dbReference type="EMBL" id="CP017111">
    <property type="protein sequence ID" value="AOO65220.1"/>
    <property type="molecule type" value="Genomic_DNA"/>
</dbReference>
<dbReference type="GO" id="GO:0015648">
    <property type="term" value="F:lipid-linked peptidoglycan transporter activity"/>
    <property type="evidence" value="ECO:0007669"/>
    <property type="project" value="UniProtKB-UniRule"/>
</dbReference>
<feature type="transmembrane region" description="Helical" evidence="10">
    <location>
        <begin position="358"/>
        <end position="377"/>
    </location>
</feature>
<feature type="transmembrane region" description="Helical" evidence="10">
    <location>
        <begin position="148"/>
        <end position="170"/>
    </location>
</feature>
<feature type="transmembrane region" description="Helical" evidence="10">
    <location>
        <begin position="246"/>
        <end position="267"/>
    </location>
</feature>
<feature type="transmembrane region" description="Helical" evidence="10">
    <location>
        <begin position="273"/>
        <end position="290"/>
    </location>
</feature>
<evidence type="ECO:0000256" key="7">
    <source>
        <dbReference type="ARBA" id="ARBA00023136"/>
    </source>
</evidence>
<comment type="subcellular location">
    <subcellularLocation>
        <location evidence="1 10">Cell membrane</location>
        <topology evidence="1 10">Multi-pass membrane protein</topology>
    </subcellularLocation>
</comment>
<keyword evidence="5 10" id="KW-0573">Peptidoglycan synthesis</keyword>
<dbReference type="GO" id="GO:0005886">
    <property type="term" value="C:plasma membrane"/>
    <property type="evidence" value="ECO:0007669"/>
    <property type="project" value="UniProtKB-SubCell"/>
</dbReference>
<keyword evidence="3 10" id="KW-0812">Transmembrane</keyword>
<feature type="transmembrane region" description="Helical" evidence="10">
    <location>
        <begin position="75"/>
        <end position="98"/>
    </location>
</feature>
<proteinExistence type="inferred from homology"/>
<feature type="transmembrane region" description="Helical" evidence="10">
    <location>
        <begin position="444"/>
        <end position="461"/>
    </location>
</feature>
<comment type="pathway">
    <text evidence="10">Cell wall biogenesis; peptidoglycan biosynthesis.</text>
</comment>
<dbReference type="CDD" id="cd13123">
    <property type="entry name" value="MATE_MurJ_like"/>
    <property type="match status" value="1"/>
</dbReference>
<evidence type="ECO:0000256" key="8">
    <source>
        <dbReference type="ARBA" id="ARBA00060041"/>
    </source>
</evidence>
<dbReference type="AlphaFoldDB" id="A0A1D7TJW1"/>
<dbReference type="PRINTS" id="PR01806">
    <property type="entry name" value="VIRFACTRMVIN"/>
</dbReference>
<comment type="function">
    <text evidence="8 10 11">Involved in peptidoglycan biosynthesis. Transports lipid-linked peptidoglycan precursors from the inner to the outer leaflet of the cytoplasmic membrane.</text>
</comment>
<dbReference type="STRING" id="1193502.SHALO_1445"/>
<keyword evidence="6 10" id="KW-1133">Transmembrane helix</keyword>
<feature type="transmembrane region" description="Helical" evidence="10">
    <location>
        <begin position="118"/>
        <end position="141"/>
    </location>
</feature>
<protein>
    <recommendedName>
        <fullName evidence="10">Probable lipid II flippase MurJ</fullName>
    </recommendedName>
</protein>
<evidence type="ECO:0000256" key="2">
    <source>
        <dbReference type="ARBA" id="ARBA00022475"/>
    </source>
</evidence>
<dbReference type="UniPathway" id="UPA00219"/>
<comment type="similarity">
    <text evidence="9 10 11">Belongs to the MurJ/MviN family.</text>
</comment>
<organism evidence="12 13">
    <name type="scientific">Sulfurospirillum halorespirans DSM 13726</name>
    <dbReference type="NCBI Taxonomy" id="1193502"/>
    <lineage>
        <taxon>Bacteria</taxon>
        <taxon>Pseudomonadati</taxon>
        <taxon>Campylobacterota</taxon>
        <taxon>Epsilonproteobacteria</taxon>
        <taxon>Campylobacterales</taxon>
        <taxon>Sulfurospirillaceae</taxon>
        <taxon>Sulfurospirillum</taxon>
    </lineage>
</organism>
<feature type="transmembrane region" description="Helical" evidence="10">
    <location>
        <begin position="25"/>
        <end position="44"/>
    </location>
</feature>
<reference evidence="13" key="1">
    <citation type="submission" date="2016-08" db="EMBL/GenBank/DDBJ databases">
        <title>Complete genome sequence of the organohalide-respiring Epsilonproteobacterium Sulfurospirillum halorespirans.</title>
        <authorList>
            <person name="Goris T."/>
            <person name="Zimmermann J."/>
            <person name="Schenz B."/>
            <person name="Lemos M."/>
            <person name="Hackermueller J."/>
            <person name="Diekert G."/>
        </authorList>
    </citation>
    <scope>NUCLEOTIDE SEQUENCE [LARGE SCALE GENOMIC DNA]</scope>
    <source>
        <strain>DSM 13726</strain>
        <strain evidence="13">PCE-M2</strain>
    </source>
</reference>
<dbReference type="GO" id="GO:0009252">
    <property type="term" value="P:peptidoglycan biosynthetic process"/>
    <property type="evidence" value="ECO:0007669"/>
    <property type="project" value="UniProtKB-UniRule"/>
</dbReference>
<feature type="transmembrane region" description="Helical" evidence="10">
    <location>
        <begin position="409"/>
        <end position="432"/>
    </location>
</feature>
<dbReference type="GO" id="GO:0071555">
    <property type="term" value="P:cell wall organization"/>
    <property type="evidence" value="ECO:0007669"/>
    <property type="project" value="UniProtKB-UniRule"/>
</dbReference>
<accession>A0A1D7TJW1</accession>
<evidence type="ECO:0000256" key="3">
    <source>
        <dbReference type="ARBA" id="ARBA00022692"/>
    </source>
</evidence>
<name>A0A1D7TJW1_9BACT</name>
<keyword evidence="2 10" id="KW-1003">Cell membrane</keyword>
<evidence type="ECO:0000256" key="6">
    <source>
        <dbReference type="ARBA" id="ARBA00022989"/>
    </source>
</evidence>
<sequence length="469" mass="52941">MLIKSFFTNSIGTLVSRIFGFIRDMLSASILGANIYSDIFFVAFKFPNLFRRIFAEGAFTQSFIPSFIKSPRKALFTYTIFSRFLLFLIIFSLIVTIFSEFFAKMIAFGFDDETVALSAPFVAINFYYLPLIFCVTLFGSLLQYKHHFAVTAFSTALLNIGMITALLLFQNYDRKTIVYALSYGVLVGGLLQVIAHLLALKRDRFFKFLALGFKYRHKKDAALEESRKSFNLSFWHSVIGNSTPQIVSFVDTTLASFLVTGSISYLYYGNRIFQLPLALFAIALTTGLFPRMTRLLKADKEEEAFNLLSQGFWLLAFLLTTSTLGGFMLSDEIVWLLFEHGSFSKQDTANTGFVLGMYMIGLIPFGLSKLFSLWLYARMRQKEAAIIAMYALAANLIFSFSLIKPMGAAGLALAGSLSAFILLFFTLRSFGLAKFFAILYSKKTLILVALLLVEWGILRYAKELIHAYI</sequence>
<feature type="transmembrane region" description="Helical" evidence="10">
    <location>
        <begin position="384"/>
        <end position="403"/>
    </location>
</feature>
<dbReference type="RefSeq" id="WP_069478006.1">
    <property type="nucleotide sequence ID" value="NZ_CP017111.1"/>
</dbReference>
<feature type="transmembrane region" description="Helical" evidence="10">
    <location>
        <begin position="176"/>
        <end position="199"/>
    </location>
</feature>
<dbReference type="PANTHER" id="PTHR47019:SF1">
    <property type="entry name" value="LIPID II FLIPPASE MURJ"/>
    <property type="match status" value="1"/>
</dbReference>
<evidence type="ECO:0000256" key="9">
    <source>
        <dbReference type="ARBA" id="ARBA00061532"/>
    </source>
</evidence>
<evidence type="ECO:0000313" key="13">
    <source>
        <dbReference type="Proteomes" id="UP000094609"/>
    </source>
</evidence>
<evidence type="ECO:0000256" key="11">
    <source>
        <dbReference type="PIRNR" id="PIRNR002869"/>
    </source>
</evidence>
<keyword evidence="13" id="KW-1185">Reference proteome</keyword>
<evidence type="ECO:0000256" key="5">
    <source>
        <dbReference type="ARBA" id="ARBA00022984"/>
    </source>
</evidence>
<dbReference type="GO" id="GO:0008360">
    <property type="term" value="P:regulation of cell shape"/>
    <property type="evidence" value="ECO:0007669"/>
    <property type="project" value="UniProtKB-UniRule"/>
</dbReference>
<dbReference type="PIRSF" id="PIRSF002869">
    <property type="entry name" value="MviN"/>
    <property type="match status" value="1"/>
</dbReference>
<dbReference type="PATRIC" id="fig|1193502.14.peg.1464"/>
<keyword evidence="4 10" id="KW-0133">Cell shape</keyword>
<evidence type="ECO:0000256" key="10">
    <source>
        <dbReference type="HAMAP-Rule" id="MF_02078"/>
    </source>
</evidence>
<dbReference type="NCBIfam" id="TIGR01695">
    <property type="entry name" value="murJ_mviN"/>
    <property type="match status" value="1"/>
</dbReference>
<keyword evidence="10 11" id="KW-0813">Transport</keyword>
<evidence type="ECO:0000256" key="1">
    <source>
        <dbReference type="ARBA" id="ARBA00004651"/>
    </source>
</evidence>
<keyword evidence="10 11" id="KW-0961">Cell wall biogenesis/degradation</keyword>
<dbReference type="KEGG" id="shal:SHALO_1445"/>
<dbReference type="InterPro" id="IPR051050">
    <property type="entry name" value="Lipid_II_flippase_MurJ/MviN"/>
</dbReference>
<dbReference type="GO" id="GO:0034204">
    <property type="term" value="P:lipid translocation"/>
    <property type="evidence" value="ECO:0007669"/>
    <property type="project" value="TreeGrafter"/>
</dbReference>
<dbReference type="Proteomes" id="UP000094609">
    <property type="component" value="Chromosome"/>
</dbReference>
<dbReference type="Pfam" id="PF03023">
    <property type="entry name" value="MurJ"/>
    <property type="match status" value="1"/>
</dbReference>
<gene>
    <name evidence="10" type="primary">murJ</name>
    <name evidence="12" type="ORF">SHALO_1445</name>
</gene>
<dbReference type="InterPro" id="IPR004268">
    <property type="entry name" value="MurJ"/>
</dbReference>
<dbReference type="HAMAP" id="MF_02078">
    <property type="entry name" value="MurJ_MviN"/>
    <property type="match status" value="1"/>
</dbReference>
<evidence type="ECO:0000313" key="12">
    <source>
        <dbReference type="EMBL" id="AOO65220.1"/>
    </source>
</evidence>
<dbReference type="PANTHER" id="PTHR47019">
    <property type="entry name" value="LIPID II FLIPPASE MURJ"/>
    <property type="match status" value="1"/>
</dbReference>